<evidence type="ECO:0000256" key="1">
    <source>
        <dbReference type="SAM" id="SignalP"/>
    </source>
</evidence>
<evidence type="ECO:0000313" key="3">
    <source>
        <dbReference type="Proteomes" id="UP000462931"/>
    </source>
</evidence>
<sequence>MQNFKILLFFLLFTSVQLFAQNGGNGVFQFLNLPNSSRTAALGMGYQVAPVQDISVSFINPSLLSTKQKNTALLNYSNYVSDINLGALQYNFSVQDIPLSATLLYVNYGNFNETNIIGEQTGNTFSGGDYLFNIGVGHNWNKQIYYGLNFKTIYGAYDIYRSFALAADASITYQDTVNNFSGGIILKNMGYQLQPFNNQRENLPFEIALAISQKLKYAPFRYHITYNHLQQFDLTYQDLENPDNPADLITGEPIATQYSKTQMLMRHFIFGLELMLSDAFQIQSSYNVRRNKELSIMNTGGAAGLSFGFVLQLKKLSFSYAHSRLNAAGGNNYFTIQLKPSIFSTKK</sequence>
<dbReference type="AlphaFoldDB" id="A0A7K0FJU4"/>
<keyword evidence="3" id="KW-1185">Reference proteome</keyword>
<dbReference type="Proteomes" id="UP000462931">
    <property type="component" value="Unassembled WGS sequence"/>
</dbReference>
<gene>
    <name evidence="2" type="primary">porQ</name>
    <name evidence="2" type="ORF">GJJ64_01895</name>
</gene>
<dbReference type="RefSeq" id="WP_154286074.1">
    <property type="nucleotide sequence ID" value="NZ_WKJI01000001.1"/>
</dbReference>
<dbReference type="EMBL" id="WKJI01000001">
    <property type="protein sequence ID" value="MRX45931.1"/>
    <property type="molecule type" value="Genomic_DNA"/>
</dbReference>
<name>A0A7K0FJU4_9SPHI</name>
<organism evidence="2 3">
    <name type="scientific">Pedobacter puniceum</name>
    <dbReference type="NCBI Taxonomy" id="2666136"/>
    <lineage>
        <taxon>Bacteria</taxon>
        <taxon>Pseudomonadati</taxon>
        <taxon>Bacteroidota</taxon>
        <taxon>Sphingobacteriia</taxon>
        <taxon>Sphingobacteriales</taxon>
        <taxon>Sphingobacteriaceae</taxon>
        <taxon>Pedobacter</taxon>
    </lineage>
</organism>
<comment type="caution">
    <text evidence="2">The sequence shown here is derived from an EMBL/GenBank/DDBJ whole genome shotgun (WGS) entry which is preliminary data.</text>
</comment>
<proteinExistence type="predicted"/>
<accession>A0A7K0FJU4</accession>
<keyword evidence="1" id="KW-0732">Signal</keyword>
<feature type="chain" id="PRO_5029476178" evidence="1">
    <location>
        <begin position="21"/>
        <end position="347"/>
    </location>
</feature>
<reference evidence="2 3" key="1">
    <citation type="submission" date="2019-11" db="EMBL/GenBank/DDBJ databases">
        <authorList>
            <person name="Cheng Q."/>
            <person name="Yang Z."/>
        </authorList>
    </citation>
    <scope>NUCLEOTIDE SEQUENCE [LARGE SCALE GENOMIC DNA]</scope>
    <source>
        <strain evidence="2 3">HX-22-1</strain>
    </source>
</reference>
<dbReference type="NCBIfam" id="NF033709">
    <property type="entry name" value="PorV_fam"/>
    <property type="match status" value="1"/>
</dbReference>
<feature type="signal peptide" evidence="1">
    <location>
        <begin position="1"/>
        <end position="20"/>
    </location>
</feature>
<evidence type="ECO:0000313" key="2">
    <source>
        <dbReference type="EMBL" id="MRX45931.1"/>
    </source>
</evidence>
<dbReference type="NCBIfam" id="NF033711">
    <property type="entry name" value="T9SS_PorQ"/>
    <property type="match status" value="1"/>
</dbReference>
<protein>
    <submittedName>
        <fullName evidence="2">Type IX secretion system protein PorQ</fullName>
    </submittedName>
</protein>